<dbReference type="EMBL" id="UGUA01000002">
    <property type="protein sequence ID" value="SUC36246.1"/>
    <property type="molecule type" value="Genomic_DNA"/>
</dbReference>
<name>A0A379G5S1_9GAMM</name>
<dbReference type="PANTHER" id="PTHR46609">
    <property type="entry name" value="EXONUCLEASE, PHAGE-TYPE/RECB, C-TERMINAL DOMAIN-CONTAINING PROTEIN"/>
    <property type="match status" value="1"/>
</dbReference>
<evidence type="ECO:0000313" key="2">
    <source>
        <dbReference type="EMBL" id="SUC36246.1"/>
    </source>
</evidence>
<dbReference type="InterPro" id="IPR051703">
    <property type="entry name" value="NF-kappa-B_Signaling_Reg"/>
</dbReference>
<dbReference type="InterPro" id="IPR019080">
    <property type="entry name" value="YqaJ_viral_recombinase"/>
</dbReference>
<dbReference type="NCBIfam" id="TIGR03033">
    <property type="entry name" value="phage_rel_nuc"/>
    <property type="match status" value="1"/>
</dbReference>
<sequence>MEQRTDEWYAARLGCVTASNLSKVMTKGSGATRRNYMAQLICEILTGQKEESFKSASMERGIELEAVAREVYCLNEFDATVTETGFIPHPSIEGFGASPDGLVDDDGLIEIKCPNTATHLETLRTGKPKTEYLLQMHGQMMCTGRKWCDFVSYDNRLPVNLAYFKTRIVFNEELAQEIEQEVCKFLKELKEEIEKLTKYAEAS</sequence>
<evidence type="ECO:0000313" key="3">
    <source>
        <dbReference type="Proteomes" id="UP000255129"/>
    </source>
</evidence>
<dbReference type="Pfam" id="PF09588">
    <property type="entry name" value="YqaJ"/>
    <property type="match status" value="1"/>
</dbReference>
<organism evidence="2 3">
    <name type="scientific">Providencia rustigianii</name>
    <dbReference type="NCBI Taxonomy" id="158850"/>
    <lineage>
        <taxon>Bacteria</taxon>
        <taxon>Pseudomonadati</taxon>
        <taxon>Pseudomonadota</taxon>
        <taxon>Gammaproteobacteria</taxon>
        <taxon>Enterobacterales</taxon>
        <taxon>Morganellaceae</taxon>
        <taxon>Providencia</taxon>
    </lineage>
</organism>
<dbReference type="CDD" id="cd22343">
    <property type="entry name" value="PDDEXK_lambda_exonuclease-like"/>
    <property type="match status" value="1"/>
</dbReference>
<dbReference type="Proteomes" id="UP000255129">
    <property type="component" value="Unassembled WGS sequence"/>
</dbReference>
<dbReference type="SUPFAM" id="SSF52980">
    <property type="entry name" value="Restriction endonuclease-like"/>
    <property type="match status" value="1"/>
</dbReference>
<dbReference type="InterPro" id="IPR011604">
    <property type="entry name" value="PDDEXK-like_dom_sf"/>
</dbReference>
<keyword evidence="2" id="KW-0255">Endonuclease</keyword>
<dbReference type="AlphaFoldDB" id="A0A379G5S1"/>
<dbReference type="InterPro" id="IPR017482">
    <property type="entry name" value="Lambda-type_endonuclease"/>
</dbReference>
<dbReference type="PANTHER" id="PTHR46609:SF6">
    <property type="entry name" value="EXONUCLEASE, PHAGE-TYPE_RECB, C-TERMINAL DOMAIN-CONTAINING PROTEIN-RELATED"/>
    <property type="match status" value="1"/>
</dbReference>
<feature type="domain" description="YqaJ viral recombinase" evidence="1">
    <location>
        <begin position="7"/>
        <end position="145"/>
    </location>
</feature>
<dbReference type="InterPro" id="IPR011335">
    <property type="entry name" value="Restrct_endonuc-II-like"/>
</dbReference>
<keyword evidence="2" id="KW-0540">Nuclease</keyword>
<proteinExistence type="predicted"/>
<dbReference type="Gene3D" id="3.90.320.10">
    <property type="match status" value="1"/>
</dbReference>
<accession>A0A379G5S1</accession>
<protein>
    <submittedName>
        <fullName evidence="2">Putative phage-type endonuclease</fullName>
    </submittedName>
</protein>
<dbReference type="RefSeq" id="WP_174714860.1">
    <property type="nucleotide sequence ID" value="NZ_UGUA01000002.1"/>
</dbReference>
<gene>
    <name evidence="2" type="ORF">NCTC12026_02666</name>
</gene>
<dbReference type="GO" id="GO:0004519">
    <property type="term" value="F:endonuclease activity"/>
    <property type="evidence" value="ECO:0007669"/>
    <property type="project" value="UniProtKB-KW"/>
</dbReference>
<evidence type="ECO:0000259" key="1">
    <source>
        <dbReference type="Pfam" id="PF09588"/>
    </source>
</evidence>
<reference evidence="2 3" key="1">
    <citation type="submission" date="2018-06" db="EMBL/GenBank/DDBJ databases">
        <authorList>
            <consortium name="Pathogen Informatics"/>
            <person name="Doyle S."/>
        </authorList>
    </citation>
    <scope>NUCLEOTIDE SEQUENCE [LARGE SCALE GENOMIC DNA]</scope>
    <source>
        <strain evidence="2 3">NCTC12026</strain>
    </source>
</reference>
<keyword evidence="2" id="KW-0378">Hydrolase</keyword>